<evidence type="ECO:0000256" key="9">
    <source>
        <dbReference type="ARBA" id="ARBA00023268"/>
    </source>
</evidence>
<dbReference type="InterPro" id="IPR023170">
    <property type="entry name" value="HhH_base_excis_C"/>
</dbReference>
<keyword evidence="6" id="KW-0234">DNA repair</keyword>
<dbReference type="SUPFAM" id="SSF48150">
    <property type="entry name" value="DNA-glycosylase"/>
    <property type="match status" value="1"/>
</dbReference>
<evidence type="ECO:0000256" key="7">
    <source>
        <dbReference type="ARBA" id="ARBA00023239"/>
    </source>
</evidence>
<evidence type="ECO:0000256" key="13">
    <source>
        <dbReference type="ARBA" id="ARBA00073127"/>
    </source>
</evidence>
<sequence>MTVVSNVITWGKIPVSRSELKIETVLRCGQTFRWKYDAHNKHWSIGMAGRIIILHQDDQFLHHGTILKHDSVPTVVPKKITLESADIKLEHTKVKLEDSNSKFKTVNHGLTTTSALVHDYFNLQISLRELYQEWSHRDPHFSKVSGDFGGIRILRQNPWENLISFICSTNNNIKRISQMVENLCTHFGTYLNQHNGIRYFDFPTAQQLAFDDTTEARLRALGFGYRAKYIYQTARMVAAHPNQESWLFDLRQMSYPDTHAELVQFMGVGPKVADCVCLMSLDKSDIVPVDTHMIQIVQRDYKFGRGIKTLNKTSYAQIQDFFKRTWGEYAGWAHSVLFTADLSDLNNGVGSSKELSVKARSKLGATVKVELIAESSSLSLSPSARDLRLQKRKESVDIQSTTVKKIKVKTGIKVEEIKVEC</sequence>
<evidence type="ECO:0000256" key="8">
    <source>
        <dbReference type="ARBA" id="ARBA00023242"/>
    </source>
</evidence>
<proteinExistence type="inferred from homology"/>
<evidence type="ECO:0000256" key="1">
    <source>
        <dbReference type="ARBA" id="ARBA00004123"/>
    </source>
</evidence>
<keyword evidence="4" id="KW-0227">DNA damage</keyword>
<dbReference type="Proteomes" id="UP000095009">
    <property type="component" value="Unassembled WGS sequence"/>
</dbReference>
<dbReference type="PANTHER" id="PTHR10242">
    <property type="entry name" value="8-OXOGUANINE DNA GLYCOSYLASE"/>
    <property type="match status" value="1"/>
</dbReference>
<dbReference type="InterPro" id="IPR012904">
    <property type="entry name" value="OGG_N"/>
</dbReference>
<accession>A0A1E3PEI0</accession>
<dbReference type="InterPro" id="IPR011257">
    <property type="entry name" value="DNA_glycosylase"/>
</dbReference>
<keyword evidence="16" id="KW-1185">Reference proteome</keyword>
<dbReference type="Pfam" id="PF07934">
    <property type="entry name" value="OGG_N"/>
    <property type="match status" value="1"/>
</dbReference>
<dbReference type="GO" id="GO:0006285">
    <property type="term" value="P:base-excision repair, AP site formation"/>
    <property type="evidence" value="ECO:0007669"/>
    <property type="project" value="TreeGrafter"/>
</dbReference>
<dbReference type="Gene3D" id="3.30.310.40">
    <property type="match status" value="1"/>
</dbReference>
<organism evidence="15 16">
    <name type="scientific">Nadsonia fulvescens var. elongata DSM 6958</name>
    <dbReference type="NCBI Taxonomy" id="857566"/>
    <lineage>
        <taxon>Eukaryota</taxon>
        <taxon>Fungi</taxon>
        <taxon>Dikarya</taxon>
        <taxon>Ascomycota</taxon>
        <taxon>Saccharomycotina</taxon>
        <taxon>Dipodascomycetes</taxon>
        <taxon>Dipodascales</taxon>
        <taxon>Dipodascales incertae sedis</taxon>
        <taxon>Nadsonia</taxon>
    </lineage>
</organism>
<dbReference type="InterPro" id="IPR052054">
    <property type="entry name" value="Oxidative_DNA_repair_enzyme"/>
</dbReference>
<keyword evidence="9" id="KW-0511">Multifunctional enzyme</keyword>
<comment type="similarity">
    <text evidence="2">Belongs to the type-1 OGG1 family.</text>
</comment>
<protein>
    <recommendedName>
        <fullName evidence="13">N-glycosylase/DNA lyase</fullName>
        <ecNumber evidence="3">4.2.99.18</ecNumber>
    </recommendedName>
</protein>
<comment type="subcellular location">
    <subcellularLocation>
        <location evidence="1">Nucleus</location>
    </subcellularLocation>
</comment>
<evidence type="ECO:0000313" key="15">
    <source>
        <dbReference type="EMBL" id="ODQ63720.1"/>
    </source>
</evidence>
<dbReference type="PANTHER" id="PTHR10242:SF2">
    <property type="entry name" value="N-GLYCOSYLASE_DNA LYASE"/>
    <property type="match status" value="1"/>
</dbReference>
<dbReference type="SUPFAM" id="SSF55945">
    <property type="entry name" value="TATA-box binding protein-like"/>
    <property type="match status" value="1"/>
</dbReference>
<dbReference type="Gene3D" id="1.10.1670.10">
    <property type="entry name" value="Helix-hairpin-Helix base-excision DNA repair enzymes (C-terminal)"/>
    <property type="match status" value="1"/>
</dbReference>
<keyword evidence="10" id="KW-0326">Glycosidase</keyword>
<evidence type="ECO:0000313" key="16">
    <source>
        <dbReference type="Proteomes" id="UP000095009"/>
    </source>
</evidence>
<dbReference type="SMART" id="SM00478">
    <property type="entry name" value="ENDO3c"/>
    <property type="match status" value="1"/>
</dbReference>
<evidence type="ECO:0000256" key="4">
    <source>
        <dbReference type="ARBA" id="ARBA00022763"/>
    </source>
</evidence>
<reference evidence="15 16" key="1">
    <citation type="journal article" date="2016" name="Proc. Natl. Acad. Sci. U.S.A.">
        <title>Comparative genomics of biotechnologically important yeasts.</title>
        <authorList>
            <person name="Riley R."/>
            <person name="Haridas S."/>
            <person name="Wolfe K.H."/>
            <person name="Lopes M.R."/>
            <person name="Hittinger C.T."/>
            <person name="Goeker M."/>
            <person name="Salamov A.A."/>
            <person name="Wisecaver J.H."/>
            <person name="Long T.M."/>
            <person name="Calvey C.H."/>
            <person name="Aerts A.L."/>
            <person name="Barry K.W."/>
            <person name="Choi C."/>
            <person name="Clum A."/>
            <person name="Coughlan A.Y."/>
            <person name="Deshpande S."/>
            <person name="Douglass A.P."/>
            <person name="Hanson S.J."/>
            <person name="Klenk H.-P."/>
            <person name="LaButti K.M."/>
            <person name="Lapidus A."/>
            <person name="Lindquist E.A."/>
            <person name="Lipzen A.M."/>
            <person name="Meier-Kolthoff J.P."/>
            <person name="Ohm R.A."/>
            <person name="Otillar R.P."/>
            <person name="Pangilinan J.L."/>
            <person name="Peng Y."/>
            <person name="Rokas A."/>
            <person name="Rosa C.A."/>
            <person name="Scheuner C."/>
            <person name="Sibirny A.A."/>
            <person name="Slot J.C."/>
            <person name="Stielow J.B."/>
            <person name="Sun H."/>
            <person name="Kurtzman C.P."/>
            <person name="Blackwell M."/>
            <person name="Grigoriev I.V."/>
            <person name="Jeffries T.W."/>
        </authorList>
    </citation>
    <scope>NUCLEOTIDE SEQUENCE [LARGE SCALE GENOMIC DNA]</scope>
    <source>
        <strain evidence="15 16">DSM 6958</strain>
    </source>
</reference>
<evidence type="ECO:0000256" key="6">
    <source>
        <dbReference type="ARBA" id="ARBA00023204"/>
    </source>
</evidence>
<keyword evidence="5" id="KW-0378">Hydrolase</keyword>
<dbReference type="GO" id="GO:0003684">
    <property type="term" value="F:damaged DNA binding"/>
    <property type="evidence" value="ECO:0007669"/>
    <property type="project" value="InterPro"/>
</dbReference>
<evidence type="ECO:0000259" key="14">
    <source>
        <dbReference type="SMART" id="SM00478"/>
    </source>
</evidence>
<comment type="catalytic activity">
    <reaction evidence="12">
        <text>2'-deoxyribonucleotide-(2'-deoxyribose 5'-phosphate)-2'-deoxyribonucleotide-DNA = a 3'-end 2'-deoxyribonucleotide-(2,3-dehydro-2,3-deoxyribose 5'-phosphate)-DNA + a 5'-end 5'-phospho-2'-deoxyribonucleoside-DNA + H(+)</text>
        <dbReference type="Rhea" id="RHEA:66592"/>
        <dbReference type="Rhea" id="RHEA-COMP:13180"/>
        <dbReference type="Rhea" id="RHEA-COMP:16897"/>
        <dbReference type="Rhea" id="RHEA-COMP:17067"/>
        <dbReference type="ChEBI" id="CHEBI:15378"/>
        <dbReference type="ChEBI" id="CHEBI:136412"/>
        <dbReference type="ChEBI" id="CHEBI:157695"/>
        <dbReference type="ChEBI" id="CHEBI:167181"/>
        <dbReference type="EC" id="4.2.99.18"/>
    </reaction>
</comment>
<evidence type="ECO:0000256" key="2">
    <source>
        <dbReference type="ARBA" id="ARBA00010679"/>
    </source>
</evidence>
<dbReference type="AlphaFoldDB" id="A0A1E3PEI0"/>
<comment type="function">
    <text evidence="11">DNA repair enzyme that incises DNA at 8-oxoG residues. Excises 7,8-dihydro-8-oxoguanine and 2,6-diamino-4-hydroxy-5-N-methylformamidopyrimidine (FAPY) from damaged DNA. Has a beta-lyase activity that nicks DNA 3' to the lesion.</text>
</comment>
<evidence type="ECO:0000256" key="10">
    <source>
        <dbReference type="ARBA" id="ARBA00023295"/>
    </source>
</evidence>
<dbReference type="EC" id="4.2.99.18" evidence="3"/>
<evidence type="ECO:0000256" key="3">
    <source>
        <dbReference type="ARBA" id="ARBA00012720"/>
    </source>
</evidence>
<dbReference type="CDD" id="cd00056">
    <property type="entry name" value="ENDO3c"/>
    <property type="match status" value="1"/>
</dbReference>
<dbReference type="STRING" id="857566.A0A1E3PEI0"/>
<dbReference type="Gene3D" id="1.10.340.30">
    <property type="entry name" value="Hypothetical protein, domain 2"/>
    <property type="match status" value="1"/>
</dbReference>
<evidence type="ECO:0000256" key="11">
    <source>
        <dbReference type="ARBA" id="ARBA00025652"/>
    </source>
</evidence>
<dbReference type="FunFam" id="1.10.1670.10:FF:000005">
    <property type="entry name" value="N-glycosylase/DNA lyase OGG1"/>
    <property type="match status" value="1"/>
</dbReference>
<keyword evidence="7" id="KW-0456">Lyase</keyword>
<dbReference type="GO" id="GO:0140078">
    <property type="term" value="F:class I DNA-(apurinic or apyrimidinic site) endonuclease activity"/>
    <property type="evidence" value="ECO:0007669"/>
    <property type="project" value="UniProtKB-EC"/>
</dbReference>
<evidence type="ECO:0000256" key="12">
    <source>
        <dbReference type="ARBA" id="ARBA00044632"/>
    </source>
</evidence>
<dbReference type="GO" id="GO:0034039">
    <property type="term" value="F:8-oxo-7,8-dihydroguanine DNA N-glycosylase activity"/>
    <property type="evidence" value="ECO:0007669"/>
    <property type="project" value="TreeGrafter"/>
</dbReference>
<dbReference type="Pfam" id="PF00730">
    <property type="entry name" value="HhH-GPD"/>
    <property type="match status" value="1"/>
</dbReference>
<dbReference type="InterPro" id="IPR003265">
    <property type="entry name" value="HhH-GPD_domain"/>
</dbReference>
<keyword evidence="8" id="KW-0539">Nucleus</keyword>
<dbReference type="GO" id="GO:0006289">
    <property type="term" value="P:nucleotide-excision repair"/>
    <property type="evidence" value="ECO:0007669"/>
    <property type="project" value="InterPro"/>
</dbReference>
<gene>
    <name evidence="15" type="ORF">NADFUDRAFT_53375</name>
</gene>
<dbReference type="OrthoDB" id="238681at2759"/>
<feature type="domain" description="HhH-GPD" evidence="14">
    <location>
        <begin position="167"/>
        <end position="342"/>
    </location>
</feature>
<dbReference type="GO" id="GO:0005634">
    <property type="term" value="C:nucleus"/>
    <property type="evidence" value="ECO:0007669"/>
    <property type="project" value="UniProtKB-SubCell"/>
</dbReference>
<dbReference type="EMBL" id="KV454414">
    <property type="protein sequence ID" value="ODQ63720.1"/>
    <property type="molecule type" value="Genomic_DNA"/>
</dbReference>
<dbReference type="FunFam" id="1.10.340.30:FF:000006">
    <property type="entry name" value="N-glycosylase/DNA lyase isoform X2"/>
    <property type="match status" value="1"/>
</dbReference>
<name>A0A1E3PEI0_9ASCO</name>
<evidence type="ECO:0000256" key="5">
    <source>
        <dbReference type="ARBA" id="ARBA00022801"/>
    </source>
</evidence>